<evidence type="ECO:0000259" key="1">
    <source>
        <dbReference type="Pfam" id="PF25473"/>
    </source>
</evidence>
<evidence type="ECO:0000313" key="3">
    <source>
        <dbReference type="Proteomes" id="UP000274504"/>
    </source>
</evidence>
<feature type="domain" description="Matrix-remodeling-associated protein 7 helical" evidence="1">
    <location>
        <begin position="6"/>
        <end position="66"/>
    </location>
</feature>
<protein>
    <submittedName>
        <fullName evidence="4">Phage protein</fullName>
    </submittedName>
</protein>
<dbReference type="PANTHER" id="PTHR21845:SF2">
    <property type="entry name" value="MATRIX-REMODELING-ASSOCIATED PROTEIN 7"/>
    <property type="match status" value="1"/>
</dbReference>
<accession>A0A0R3SA68</accession>
<dbReference type="WBParaSite" id="HDID_0000122401-mRNA-1">
    <property type="protein sequence ID" value="HDID_0000122401-mRNA-1"/>
    <property type="gene ID" value="HDID_0000122401"/>
</dbReference>
<evidence type="ECO:0000313" key="4">
    <source>
        <dbReference type="WBParaSite" id="HDID_0000122401-mRNA-1"/>
    </source>
</evidence>
<sequence>MTGLAAQVKQRAEEIELSKLTSDERENEMRVRASQLEAILSLMRANPQKFGGVSSEDLTNQLSTFYTTATPTSYPIN</sequence>
<dbReference type="AlphaFoldDB" id="A0A0R3SA68"/>
<dbReference type="Proteomes" id="UP000274504">
    <property type="component" value="Unassembled WGS sequence"/>
</dbReference>
<dbReference type="OrthoDB" id="6255294at2759"/>
<reference evidence="2 3" key="2">
    <citation type="submission" date="2018-11" db="EMBL/GenBank/DDBJ databases">
        <authorList>
            <consortium name="Pathogen Informatics"/>
        </authorList>
    </citation>
    <scope>NUCLEOTIDE SEQUENCE [LARGE SCALE GENOMIC DNA]</scope>
</reference>
<dbReference type="PANTHER" id="PTHR21845">
    <property type="entry name" value="TRANSMEMBRANE ANCHOR PROTEIN 1"/>
    <property type="match status" value="1"/>
</dbReference>
<reference evidence="4" key="1">
    <citation type="submission" date="2017-02" db="UniProtKB">
        <authorList>
            <consortium name="WormBaseParasite"/>
        </authorList>
    </citation>
    <scope>IDENTIFICATION</scope>
</reference>
<organism evidence="4">
    <name type="scientific">Hymenolepis diminuta</name>
    <name type="common">Rat tapeworm</name>
    <dbReference type="NCBI Taxonomy" id="6216"/>
    <lineage>
        <taxon>Eukaryota</taxon>
        <taxon>Metazoa</taxon>
        <taxon>Spiralia</taxon>
        <taxon>Lophotrochozoa</taxon>
        <taxon>Platyhelminthes</taxon>
        <taxon>Cestoda</taxon>
        <taxon>Eucestoda</taxon>
        <taxon>Cyclophyllidea</taxon>
        <taxon>Hymenolepididae</taxon>
        <taxon>Hymenolepis</taxon>
    </lineage>
</organism>
<dbReference type="EMBL" id="UYSG01000212">
    <property type="protein sequence ID" value="VDL18686.1"/>
    <property type="molecule type" value="Genomic_DNA"/>
</dbReference>
<dbReference type="Pfam" id="PF25473">
    <property type="entry name" value="MXRA7_helical"/>
    <property type="match status" value="1"/>
</dbReference>
<gene>
    <name evidence="2" type="ORF">HDID_LOCUS1225</name>
</gene>
<proteinExistence type="predicted"/>
<dbReference type="InterPro" id="IPR026622">
    <property type="entry name" value="Mxra7"/>
</dbReference>
<dbReference type="InterPro" id="IPR057534">
    <property type="entry name" value="MXRA7_helical"/>
</dbReference>
<name>A0A0R3SA68_HYMDI</name>
<evidence type="ECO:0000313" key="2">
    <source>
        <dbReference type="EMBL" id="VDL18686.1"/>
    </source>
</evidence>